<dbReference type="RefSeq" id="XP_018260401.1">
    <property type="nucleotide sequence ID" value="XM_018410591.1"/>
</dbReference>
<proteinExistence type="predicted"/>
<dbReference type="KEGG" id="kdj:28971018"/>
<evidence type="ECO:0000313" key="3">
    <source>
        <dbReference type="EMBL" id="WWC65731.1"/>
    </source>
</evidence>
<feature type="compositionally biased region" description="Basic residues" evidence="1">
    <location>
        <begin position="311"/>
        <end position="322"/>
    </location>
</feature>
<evidence type="ECO:0000313" key="2">
    <source>
        <dbReference type="EMBL" id="OBR82559.1"/>
    </source>
</evidence>
<name>A0A1A5ZXM6_9TREE</name>
<feature type="compositionally biased region" description="Low complexity" evidence="1">
    <location>
        <begin position="14"/>
        <end position="37"/>
    </location>
</feature>
<accession>A0A1A5ZXM6</accession>
<gene>
    <name evidence="2" type="ORF">I303_07319</name>
    <name evidence="3" type="ORF">I303_108353</name>
</gene>
<feature type="compositionally biased region" description="Polar residues" evidence="1">
    <location>
        <begin position="78"/>
        <end position="107"/>
    </location>
</feature>
<evidence type="ECO:0000256" key="1">
    <source>
        <dbReference type="SAM" id="MobiDB-lite"/>
    </source>
</evidence>
<organism evidence="2">
    <name type="scientific">Kwoniella dejecticola CBS 10117</name>
    <dbReference type="NCBI Taxonomy" id="1296121"/>
    <lineage>
        <taxon>Eukaryota</taxon>
        <taxon>Fungi</taxon>
        <taxon>Dikarya</taxon>
        <taxon>Basidiomycota</taxon>
        <taxon>Agaricomycotina</taxon>
        <taxon>Tremellomycetes</taxon>
        <taxon>Tremellales</taxon>
        <taxon>Cryptococcaceae</taxon>
        <taxon>Kwoniella</taxon>
    </lineage>
</organism>
<dbReference type="OrthoDB" id="2564755at2759"/>
<reference evidence="3" key="3">
    <citation type="submission" date="2024-02" db="EMBL/GenBank/DDBJ databases">
        <title>Comparative genomics of Cryptococcus and Kwoniella reveals pathogenesis evolution and contrasting modes of karyotype evolution via chromosome fusion or intercentromeric recombination.</title>
        <authorList>
            <person name="Coelho M.A."/>
            <person name="David-Palma M."/>
            <person name="Shea T."/>
            <person name="Bowers K."/>
            <person name="McGinley-Smith S."/>
            <person name="Mohammad A.W."/>
            <person name="Gnirke A."/>
            <person name="Yurkov A.M."/>
            <person name="Nowrousian M."/>
            <person name="Sun S."/>
            <person name="Cuomo C.A."/>
            <person name="Heitman J."/>
        </authorList>
    </citation>
    <scope>NUCLEOTIDE SEQUENCE</scope>
    <source>
        <strain evidence="3">CBS 10117</strain>
    </source>
</reference>
<reference evidence="3" key="2">
    <citation type="submission" date="2013-07" db="EMBL/GenBank/DDBJ databases">
        <authorList>
            <consortium name="The Broad Institute Genome Sequencing Platform"/>
            <person name="Cuomo C."/>
            <person name="Litvintseva A."/>
            <person name="Chen Y."/>
            <person name="Heitman J."/>
            <person name="Sun S."/>
            <person name="Springer D."/>
            <person name="Dromer F."/>
            <person name="Young S.K."/>
            <person name="Zeng Q."/>
            <person name="Gargeya S."/>
            <person name="Fitzgerald M."/>
            <person name="Abouelleil A."/>
            <person name="Alvarado L."/>
            <person name="Berlin A.M."/>
            <person name="Chapman S.B."/>
            <person name="Dewar J."/>
            <person name="Goldberg J."/>
            <person name="Griggs A."/>
            <person name="Gujja S."/>
            <person name="Hansen M."/>
            <person name="Howarth C."/>
            <person name="Imamovic A."/>
            <person name="Larimer J."/>
            <person name="McCowan C."/>
            <person name="Murphy C."/>
            <person name="Pearson M."/>
            <person name="Priest M."/>
            <person name="Roberts A."/>
            <person name="Saif S."/>
            <person name="Shea T."/>
            <person name="Sykes S."/>
            <person name="Wortman J."/>
            <person name="Nusbaum C."/>
            <person name="Birren B."/>
        </authorList>
    </citation>
    <scope>NUCLEOTIDE SEQUENCE</scope>
    <source>
        <strain evidence="3">CBS 10117</strain>
    </source>
</reference>
<dbReference type="EMBL" id="CP144540">
    <property type="protein sequence ID" value="WWC65731.1"/>
    <property type="molecule type" value="Genomic_DNA"/>
</dbReference>
<protein>
    <submittedName>
        <fullName evidence="2">Uncharacterized protein</fullName>
    </submittedName>
</protein>
<sequence>MFSTRTVPRGPGGQLPSSTGLPSSSPASASAPKSGSSMLLTSQQLADWPPKNRPIPGGGKSSAGQGRATPGLPIDQLTLPTPNYLSGTASSKSAGYSNQATYDMGTSHSDHSAAQGLGTGSASGGQEYPPTWGGGFDRKKPSFMSRLFGRQVEWDESMYGYPDGKAYKVPTSHEKANPHNQPIQIEPEKRHDTQHQQHQHLPGGKPPPHMFKMHSFQPTLPEDFDYMPSQMQKFYIKENKLKEKEWKKKFKQQEKLWKIQMKDWEKSEKERVKAERKTMKEQEKAERLYLKQQNHGNPYNYNKYKYDPHYQHQHQHPIRKPPTKTGPEADPNNPYNFMLLPANEFGVRRPFNPMIGGTEKWPNMSRTMTHALLDMNREEQLHAYHASLIRAPNW</sequence>
<feature type="region of interest" description="Disordered" evidence="1">
    <location>
        <begin position="1"/>
        <end position="136"/>
    </location>
</feature>
<evidence type="ECO:0000313" key="4">
    <source>
        <dbReference type="Proteomes" id="UP000078595"/>
    </source>
</evidence>
<dbReference type="VEuPathDB" id="FungiDB:I303_07319"/>
<dbReference type="GeneID" id="28971018"/>
<dbReference type="EMBL" id="KI894035">
    <property type="protein sequence ID" value="OBR82559.1"/>
    <property type="molecule type" value="Genomic_DNA"/>
</dbReference>
<dbReference type="Proteomes" id="UP000078595">
    <property type="component" value="Chromosome 11"/>
</dbReference>
<dbReference type="AlphaFoldDB" id="A0A1A5ZXM6"/>
<reference evidence="2" key="1">
    <citation type="submission" date="2013-07" db="EMBL/GenBank/DDBJ databases">
        <title>The Genome Sequence of Cryptococcus dejecticola CBS10117.</title>
        <authorList>
            <consortium name="The Broad Institute Genome Sequencing Platform"/>
            <person name="Cuomo C."/>
            <person name="Litvintseva A."/>
            <person name="Chen Y."/>
            <person name="Heitman J."/>
            <person name="Sun S."/>
            <person name="Springer D."/>
            <person name="Dromer F."/>
            <person name="Young S.K."/>
            <person name="Zeng Q."/>
            <person name="Gargeya S."/>
            <person name="Fitzgerald M."/>
            <person name="Abouelleil A."/>
            <person name="Alvarado L."/>
            <person name="Berlin A.M."/>
            <person name="Chapman S.B."/>
            <person name="Dewar J."/>
            <person name="Goldberg J."/>
            <person name="Griggs A."/>
            <person name="Gujja S."/>
            <person name="Hansen M."/>
            <person name="Howarth C."/>
            <person name="Imamovic A."/>
            <person name="Larimer J."/>
            <person name="McCowan C."/>
            <person name="Murphy C."/>
            <person name="Pearson M."/>
            <person name="Priest M."/>
            <person name="Roberts A."/>
            <person name="Saif S."/>
            <person name="Shea T."/>
            <person name="Sykes S."/>
            <person name="Wortman J."/>
            <person name="Nusbaum C."/>
            <person name="Birren B."/>
        </authorList>
    </citation>
    <scope>NUCLEOTIDE SEQUENCE [LARGE SCALE GENOMIC DNA]</scope>
    <source>
        <strain evidence="2">CBS 10117</strain>
    </source>
</reference>
<keyword evidence="4" id="KW-1185">Reference proteome</keyword>
<feature type="region of interest" description="Disordered" evidence="1">
    <location>
        <begin position="311"/>
        <end position="333"/>
    </location>
</feature>